<feature type="transmembrane region" description="Helical" evidence="1">
    <location>
        <begin position="6"/>
        <end position="32"/>
    </location>
</feature>
<dbReference type="OrthoDB" id="5600091at2"/>
<keyword evidence="1" id="KW-0812">Transmembrane</keyword>
<evidence type="ECO:0000313" key="2">
    <source>
        <dbReference type="EMBL" id="QBL13957.1"/>
    </source>
</evidence>
<reference evidence="2 5" key="1">
    <citation type="submission" date="2019-02" db="EMBL/GenBank/DDBJ databases">
        <title>Use of ANI for Rapid Identification of Enteric Bacteria.</title>
        <authorList>
            <person name="Pruckler J."/>
            <person name="Lane C."/>
            <person name="Aubert R."/>
        </authorList>
    </citation>
    <scope>NUCLEOTIDE SEQUENCE [LARGE SCALE GENOMIC DNA]</scope>
    <source>
        <strain evidence="2 5">2014D-0083</strain>
    </source>
</reference>
<evidence type="ECO:0000313" key="4">
    <source>
        <dbReference type="EMBL" id="TXK70784.1"/>
    </source>
</evidence>
<evidence type="ECO:0000313" key="5">
    <source>
        <dbReference type="Proteomes" id="UP000293421"/>
    </source>
</evidence>
<protein>
    <submittedName>
        <fullName evidence="3">Uncharacterized protein</fullName>
    </submittedName>
</protein>
<organism evidence="3 7">
    <name type="scientific">Campylobacter volucris</name>
    <dbReference type="NCBI Taxonomy" id="1031542"/>
    <lineage>
        <taxon>Bacteria</taxon>
        <taxon>Pseudomonadati</taxon>
        <taxon>Campylobacterota</taxon>
        <taxon>Epsilonproteobacteria</taxon>
        <taxon>Campylobacterales</taxon>
        <taxon>Campylobacteraceae</taxon>
        <taxon>Campylobacter</taxon>
    </lineage>
</organism>
<evidence type="ECO:0000313" key="3">
    <source>
        <dbReference type="EMBL" id="TXE88351.1"/>
    </source>
</evidence>
<gene>
    <name evidence="2" type="ORF">A9460_06385</name>
    <name evidence="3" type="ORF">FPD38_03370</name>
    <name evidence="4" type="ORF">FVD15_01790</name>
</gene>
<dbReference type="Proteomes" id="UP000293421">
    <property type="component" value="Chromosome"/>
</dbReference>
<sequence length="117" mass="13338">MKEKLAGTILLCAIVPLAVISYLFIVIVGTFGDAARVRQGVRALDHFVNATLFNGYAWESLSSHAWRERHKRWAKIVIKITDFFDKDHCQKANKREQAIVDLVLEKKLTEQTVGKQL</sequence>
<dbReference type="Proteomes" id="UP000321325">
    <property type="component" value="Unassembled WGS sequence"/>
</dbReference>
<keyword evidence="1" id="KW-0472">Membrane</keyword>
<evidence type="ECO:0000313" key="6">
    <source>
        <dbReference type="Proteomes" id="UP000321325"/>
    </source>
</evidence>
<evidence type="ECO:0000256" key="1">
    <source>
        <dbReference type="SAM" id="Phobius"/>
    </source>
</evidence>
<name>A0A5C8L397_9BACT</name>
<dbReference type="EMBL" id="CP037746">
    <property type="protein sequence ID" value="QBL13957.1"/>
    <property type="molecule type" value="Genomic_DNA"/>
</dbReference>
<accession>A0A5C8L397</accession>
<evidence type="ECO:0000313" key="7">
    <source>
        <dbReference type="Proteomes" id="UP000321629"/>
    </source>
</evidence>
<dbReference type="AlphaFoldDB" id="A0A5C8L397"/>
<dbReference type="GeneID" id="66287028"/>
<dbReference type="Proteomes" id="UP000321629">
    <property type="component" value="Unassembled WGS sequence"/>
</dbReference>
<proteinExistence type="predicted"/>
<keyword evidence="1" id="KW-1133">Transmembrane helix</keyword>
<dbReference type="EMBL" id="VRMB01000006">
    <property type="protein sequence ID" value="TXK70784.1"/>
    <property type="molecule type" value="Genomic_DNA"/>
</dbReference>
<dbReference type="RefSeq" id="WP_039665149.1">
    <property type="nucleotide sequence ID" value="NZ_CP037746.1"/>
</dbReference>
<reference evidence="3 7" key="2">
    <citation type="submission" date="2019-07" db="EMBL/GenBank/DDBJ databases">
        <title>Rapid identification of Enteric Bacteria from Whole Genome Sequences (WGS) using Average Nucleotide Identity (ANI).</title>
        <authorList>
            <person name="Lane C."/>
        </authorList>
    </citation>
    <scope>NUCLEOTIDE SEQUENCE [LARGE SCALE GENOMIC DNA]</scope>
    <source>
        <strain evidence="4 6">2010D-8464</strain>
        <strain evidence="3 7">2016D-0084</strain>
    </source>
</reference>
<keyword evidence="6" id="KW-1185">Reference proteome</keyword>
<dbReference type="EMBL" id="VOWJ01000021">
    <property type="protein sequence ID" value="TXE88351.1"/>
    <property type="molecule type" value="Genomic_DNA"/>
</dbReference>